<proteinExistence type="inferred from homology"/>
<evidence type="ECO:0000259" key="6">
    <source>
        <dbReference type="PROSITE" id="PS50893"/>
    </source>
</evidence>
<evidence type="ECO:0000313" key="7">
    <source>
        <dbReference type="EMBL" id="MBB5751617.1"/>
    </source>
</evidence>
<dbReference type="InterPro" id="IPR003593">
    <property type="entry name" value="AAA+_ATPase"/>
</dbReference>
<dbReference type="GO" id="GO:0016887">
    <property type="term" value="F:ATP hydrolysis activity"/>
    <property type="evidence" value="ECO:0007669"/>
    <property type="project" value="InterPro"/>
</dbReference>
<dbReference type="FunFam" id="3.40.50.300:FF:000016">
    <property type="entry name" value="Oligopeptide ABC transporter ATP-binding component"/>
    <property type="match status" value="1"/>
</dbReference>
<evidence type="ECO:0000256" key="2">
    <source>
        <dbReference type="ARBA" id="ARBA00005417"/>
    </source>
</evidence>
<dbReference type="InterPro" id="IPR003439">
    <property type="entry name" value="ABC_transporter-like_ATP-bd"/>
</dbReference>
<organism evidence="7 8">
    <name type="scientific">Prosthecomicrobium pneumaticum</name>
    <dbReference type="NCBI Taxonomy" id="81895"/>
    <lineage>
        <taxon>Bacteria</taxon>
        <taxon>Pseudomonadati</taxon>
        <taxon>Pseudomonadota</taxon>
        <taxon>Alphaproteobacteria</taxon>
        <taxon>Hyphomicrobiales</taxon>
        <taxon>Kaistiaceae</taxon>
        <taxon>Prosthecomicrobium</taxon>
    </lineage>
</organism>
<dbReference type="SMART" id="SM00382">
    <property type="entry name" value="AAA"/>
    <property type="match status" value="1"/>
</dbReference>
<evidence type="ECO:0000256" key="5">
    <source>
        <dbReference type="ARBA" id="ARBA00022840"/>
    </source>
</evidence>
<dbReference type="GO" id="GO:0005524">
    <property type="term" value="F:ATP binding"/>
    <property type="evidence" value="ECO:0007669"/>
    <property type="project" value="UniProtKB-KW"/>
</dbReference>
<dbReference type="GO" id="GO:0015833">
    <property type="term" value="P:peptide transport"/>
    <property type="evidence" value="ECO:0007669"/>
    <property type="project" value="InterPro"/>
</dbReference>
<reference evidence="7 8" key="1">
    <citation type="submission" date="2020-08" db="EMBL/GenBank/DDBJ databases">
        <title>Genomic Encyclopedia of Type Strains, Phase IV (KMG-IV): sequencing the most valuable type-strain genomes for metagenomic binning, comparative biology and taxonomic classification.</title>
        <authorList>
            <person name="Goeker M."/>
        </authorList>
    </citation>
    <scope>NUCLEOTIDE SEQUENCE [LARGE SCALE GENOMIC DNA]</scope>
    <source>
        <strain evidence="7 8">DSM 16268</strain>
    </source>
</reference>
<keyword evidence="3" id="KW-0813">Transport</keyword>
<comment type="similarity">
    <text evidence="2">Belongs to the ABC transporter superfamily.</text>
</comment>
<dbReference type="PROSITE" id="PS50893">
    <property type="entry name" value="ABC_TRANSPORTER_2"/>
    <property type="match status" value="1"/>
</dbReference>
<dbReference type="InterPro" id="IPR027417">
    <property type="entry name" value="P-loop_NTPase"/>
</dbReference>
<sequence>MSAVPARPLLEVRDLGKTFETTRRDASGGRETLRALDGVSFAVGRGRTTGIVGESGSGKSTAARALLRLIEPTQGSVTFDGIDLLALAPEPLRRFRRRMQMVFQDTTGTLDPRMSVGALIEEPLSVHRIGSGAERRAKVASMLERVGFDPAVARRRPHEFSGGQRQRIGIARALALAPELLVLDEPVSALDVSVQAQILNLLKDLQAEFAVSYVFIVHDLHVAEFFCDEIVVLYLGEVMEAGPSAALFGAPQHPYTASLVSAVPTVRRGAAPARRIILEGEIAPISGERPKGCIFRPRCPIGRDRALCADVRPPLATTAAGHAAACHYPGELAP</sequence>
<dbReference type="GO" id="GO:0055085">
    <property type="term" value="P:transmembrane transport"/>
    <property type="evidence" value="ECO:0007669"/>
    <property type="project" value="UniProtKB-ARBA"/>
</dbReference>
<dbReference type="NCBIfam" id="TIGR01727">
    <property type="entry name" value="oligo_HPY"/>
    <property type="match status" value="1"/>
</dbReference>
<dbReference type="RefSeq" id="WP_183852447.1">
    <property type="nucleotide sequence ID" value="NZ_JACHOO010000001.1"/>
</dbReference>
<dbReference type="AlphaFoldDB" id="A0A7W9FJE1"/>
<evidence type="ECO:0000256" key="1">
    <source>
        <dbReference type="ARBA" id="ARBA00004417"/>
    </source>
</evidence>
<dbReference type="PANTHER" id="PTHR43776:SF7">
    <property type="entry name" value="D,D-DIPEPTIDE TRANSPORT ATP-BINDING PROTEIN DDPF-RELATED"/>
    <property type="match status" value="1"/>
</dbReference>
<evidence type="ECO:0000256" key="3">
    <source>
        <dbReference type="ARBA" id="ARBA00022448"/>
    </source>
</evidence>
<dbReference type="Gene3D" id="3.40.50.300">
    <property type="entry name" value="P-loop containing nucleotide triphosphate hydrolases"/>
    <property type="match status" value="1"/>
</dbReference>
<dbReference type="InterPro" id="IPR050319">
    <property type="entry name" value="ABC_transp_ATP-bind"/>
</dbReference>
<dbReference type="SUPFAM" id="SSF52540">
    <property type="entry name" value="P-loop containing nucleoside triphosphate hydrolases"/>
    <property type="match status" value="1"/>
</dbReference>
<name>A0A7W9FJE1_9HYPH</name>
<protein>
    <submittedName>
        <fullName evidence="7">Oligopeptide/dipeptide ABC transporter ATP-binding protein</fullName>
    </submittedName>
</protein>
<dbReference type="PROSITE" id="PS00211">
    <property type="entry name" value="ABC_TRANSPORTER_1"/>
    <property type="match status" value="1"/>
</dbReference>
<dbReference type="Pfam" id="PF08352">
    <property type="entry name" value="oligo_HPY"/>
    <property type="match status" value="1"/>
</dbReference>
<dbReference type="GO" id="GO:0005886">
    <property type="term" value="C:plasma membrane"/>
    <property type="evidence" value="ECO:0007669"/>
    <property type="project" value="UniProtKB-SubCell"/>
</dbReference>
<comment type="subcellular location">
    <subcellularLocation>
        <location evidence="1">Cell inner membrane</location>
        <topology evidence="1">Peripheral membrane protein</topology>
    </subcellularLocation>
</comment>
<dbReference type="Proteomes" id="UP000523821">
    <property type="component" value="Unassembled WGS sequence"/>
</dbReference>
<dbReference type="InterPro" id="IPR017871">
    <property type="entry name" value="ABC_transporter-like_CS"/>
</dbReference>
<dbReference type="Pfam" id="PF00005">
    <property type="entry name" value="ABC_tran"/>
    <property type="match status" value="1"/>
</dbReference>
<evidence type="ECO:0000256" key="4">
    <source>
        <dbReference type="ARBA" id="ARBA00022741"/>
    </source>
</evidence>
<keyword evidence="4" id="KW-0547">Nucleotide-binding</keyword>
<dbReference type="InterPro" id="IPR013563">
    <property type="entry name" value="Oligopep_ABC_C"/>
</dbReference>
<feature type="domain" description="ABC transporter" evidence="6">
    <location>
        <begin position="10"/>
        <end position="260"/>
    </location>
</feature>
<accession>A0A7W9FJE1</accession>
<gene>
    <name evidence="7" type="ORF">GGQ63_000660</name>
</gene>
<dbReference type="CDD" id="cd03257">
    <property type="entry name" value="ABC_NikE_OppD_transporters"/>
    <property type="match status" value="1"/>
</dbReference>
<dbReference type="PANTHER" id="PTHR43776">
    <property type="entry name" value="TRANSPORT ATP-BINDING PROTEIN"/>
    <property type="match status" value="1"/>
</dbReference>
<keyword evidence="8" id="KW-1185">Reference proteome</keyword>
<comment type="caution">
    <text evidence="7">The sequence shown here is derived from an EMBL/GenBank/DDBJ whole genome shotgun (WGS) entry which is preliminary data.</text>
</comment>
<dbReference type="EMBL" id="JACHOO010000001">
    <property type="protein sequence ID" value="MBB5751617.1"/>
    <property type="molecule type" value="Genomic_DNA"/>
</dbReference>
<evidence type="ECO:0000313" key="8">
    <source>
        <dbReference type="Proteomes" id="UP000523821"/>
    </source>
</evidence>
<keyword evidence="5 7" id="KW-0067">ATP-binding</keyword>